<protein>
    <submittedName>
        <fullName evidence="1">Transcriptional regulator, GntR family with aminotransferase activity</fullName>
    </submittedName>
</protein>
<keyword evidence="2" id="KW-1185">Reference proteome</keyword>
<dbReference type="SUPFAM" id="SSF53383">
    <property type="entry name" value="PLP-dependent transferases"/>
    <property type="match status" value="1"/>
</dbReference>
<comment type="caution">
    <text evidence="1">The sequence shown here is derived from an EMBL/GenBank/DDBJ whole genome shotgun (WGS) entry which is preliminary data.</text>
</comment>
<dbReference type="PANTHER" id="PTHR46577:SF1">
    <property type="entry name" value="HTH-TYPE TRANSCRIPTIONAL REGULATORY PROTEIN GABR"/>
    <property type="match status" value="1"/>
</dbReference>
<dbReference type="Gene3D" id="3.40.640.10">
    <property type="entry name" value="Type I PLP-dependent aspartate aminotransferase-like (Major domain)"/>
    <property type="match status" value="1"/>
</dbReference>
<dbReference type="EMBL" id="LELG01000258">
    <property type="protein sequence ID" value="KMQ79566.1"/>
    <property type="molecule type" value="Genomic_DNA"/>
</dbReference>
<dbReference type="Proteomes" id="UP000242951">
    <property type="component" value="Unassembled WGS sequence"/>
</dbReference>
<name>A0ABR5HKD6_9BURK</name>
<evidence type="ECO:0000313" key="2">
    <source>
        <dbReference type="Proteomes" id="UP000242951"/>
    </source>
</evidence>
<gene>
    <name evidence="1" type="ORF">BPMI_01130c</name>
</gene>
<evidence type="ECO:0000313" key="1">
    <source>
        <dbReference type="EMBL" id="KMQ79566.1"/>
    </source>
</evidence>
<dbReference type="GO" id="GO:0008483">
    <property type="term" value="F:transaminase activity"/>
    <property type="evidence" value="ECO:0007669"/>
    <property type="project" value="UniProtKB-KW"/>
</dbReference>
<keyword evidence="1" id="KW-0808">Transferase</keyword>
<dbReference type="InterPro" id="IPR015421">
    <property type="entry name" value="PyrdxlP-dep_Trfase_major"/>
</dbReference>
<dbReference type="InterPro" id="IPR015424">
    <property type="entry name" value="PyrdxlP-dep_Trfase"/>
</dbReference>
<dbReference type="InterPro" id="IPR051446">
    <property type="entry name" value="HTH_trans_reg/aminotransferase"/>
</dbReference>
<accession>A0ABR5HKD6</accession>
<reference evidence="1 2" key="1">
    <citation type="submission" date="2015-06" db="EMBL/GenBank/DDBJ databases">
        <title>Comparative genomics of Burkholderia leaf nodule symbionts.</title>
        <authorList>
            <person name="Carlier A."/>
            <person name="Eberl L."/>
            <person name="Pinto-Carbo M."/>
        </authorList>
    </citation>
    <scope>NUCLEOTIDE SEQUENCE [LARGE SCALE GENOMIC DNA]</scope>
    <source>
        <strain evidence="1 2">UZHbot3</strain>
    </source>
</reference>
<keyword evidence="1" id="KW-0032">Aminotransferase</keyword>
<sequence>MHLVGHTKQIHFGVPGYLDLVKNFERVGFRALGHLVDSEGVRLNYQLIKPGDIVYLMPEHHFPQCVTLSSERCTTLESYSREHNIVTIEDDYDSEFYYNHRPVPL</sequence>
<proteinExistence type="predicted"/>
<dbReference type="PANTHER" id="PTHR46577">
    <property type="entry name" value="HTH-TYPE TRANSCRIPTIONAL REGULATORY PROTEIN GABR"/>
    <property type="match status" value="1"/>
</dbReference>
<organism evidence="1 2">
    <name type="scientific">Candidatus Burkholderia pumila</name>
    <dbReference type="NCBI Taxonomy" id="1090375"/>
    <lineage>
        <taxon>Bacteria</taxon>
        <taxon>Pseudomonadati</taxon>
        <taxon>Pseudomonadota</taxon>
        <taxon>Betaproteobacteria</taxon>
        <taxon>Burkholderiales</taxon>
        <taxon>Burkholderiaceae</taxon>
        <taxon>Burkholderia</taxon>
    </lineage>
</organism>